<dbReference type="AlphaFoldDB" id="A0A8J6Y663"/>
<protein>
    <recommendedName>
        <fullName evidence="3">Nitrogen fixation protein NifH</fullName>
    </recommendedName>
</protein>
<sequence>MTDWKSSLRSDPMPWLLENGSPAIRYRVLTELLELGRENLDVQKARQDMLEYEPALKLVKAQKKNGTWGNRIHAGETKKDHVSMEHGMHMLLEYGWNRETAPVKLAAKLLRTYLTQKKDMEFFEFTKEVKADPRQEKYFRWFFRILALELLTRTGYDDNRARIAIMELLELTSGFVDLPGSRNPTEEIGASHPLIRQEVWNRGYPFMPDLYLTRLFACSPWLLNGEMAKMRLKKIYDYVMSPTYQNLAPGLGLIRTAKGSFLKGHGIKFHPLEHYQTNGHVDEMLMNLEMFARLGLVNRYPLLMNHIDWVYSQQGRDGRWSLSTKLYSDSSRWSELQRVEKDWRSPTRKEVDMTFRLLLIMKNQWERQMQMLDRRDDGYPI</sequence>
<evidence type="ECO:0008006" key="3">
    <source>
        <dbReference type="Google" id="ProtNLM"/>
    </source>
</evidence>
<comment type="caution">
    <text evidence="1">The sequence shown here is derived from an EMBL/GenBank/DDBJ whole genome shotgun (WGS) entry which is preliminary data.</text>
</comment>
<dbReference type="EMBL" id="JACXWD010000001">
    <property type="protein sequence ID" value="MBD3866521.1"/>
    <property type="molecule type" value="Genomic_DNA"/>
</dbReference>
<organism evidence="1 2">
    <name type="scientific">Candidatus Polarisedimenticola svalbardensis</name>
    <dbReference type="NCBI Taxonomy" id="2886004"/>
    <lineage>
        <taxon>Bacteria</taxon>
        <taxon>Pseudomonadati</taxon>
        <taxon>Acidobacteriota</taxon>
        <taxon>Candidatus Polarisedimenticolia</taxon>
        <taxon>Candidatus Polarisedimenticolales</taxon>
        <taxon>Candidatus Polarisedimenticolaceae</taxon>
        <taxon>Candidatus Polarisedimenticola</taxon>
    </lineage>
</organism>
<evidence type="ECO:0000313" key="2">
    <source>
        <dbReference type="Proteomes" id="UP000648239"/>
    </source>
</evidence>
<evidence type="ECO:0000313" key="1">
    <source>
        <dbReference type="EMBL" id="MBD3866521.1"/>
    </source>
</evidence>
<name>A0A8J6Y663_9BACT</name>
<gene>
    <name evidence="1" type="ORF">IFK94_00190</name>
</gene>
<dbReference type="Proteomes" id="UP000648239">
    <property type="component" value="Unassembled WGS sequence"/>
</dbReference>
<accession>A0A8J6Y663</accession>
<proteinExistence type="predicted"/>
<reference evidence="1 2" key="1">
    <citation type="submission" date="2020-08" db="EMBL/GenBank/DDBJ databases">
        <title>Acidobacteriota in marine sediments use diverse sulfur dissimilation pathways.</title>
        <authorList>
            <person name="Wasmund K."/>
        </authorList>
    </citation>
    <scope>NUCLEOTIDE SEQUENCE [LARGE SCALE GENOMIC DNA]</scope>
    <source>
        <strain evidence="1">MAG AM4</strain>
    </source>
</reference>